<reference evidence="1" key="2">
    <citation type="journal article" date="2022" name="New Phytol.">
        <title>Evolutionary transition to the ectomycorrhizal habit in the genomes of a hyperdiverse lineage of mushroom-forming fungi.</title>
        <authorList>
            <person name="Looney B."/>
            <person name="Miyauchi S."/>
            <person name="Morin E."/>
            <person name="Drula E."/>
            <person name="Courty P.E."/>
            <person name="Kohler A."/>
            <person name="Kuo A."/>
            <person name="LaButti K."/>
            <person name="Pangilinan J."/>
            <person name="Lipzen A."/>
            <person name="Riley R."/>
            <person name="Andreopoulos W."/>
            <person name="He G."/>
            <person name="Johnson J."/>
            <person name="Nolan M."/>
            <person name="Tritt A."/>
            <person name="Barry K.W."/>
            <person name="Grigoriev I.V."/>
            <person name="Nagy L.G."/>
            <person name="Hibbett D."/>
            <person name="Henrissat B."/>
            <person name="Matheny P.B."/>
            <person name="Labbe J."/>
            <person name="Martin F.M."/>
        </authorList>
    </citation>
    <scope>NUCLEOTIDE SEQUENCE</scope>
    <source>
        <strain evidence="1">FP105234-sp</strain>
    </source>
</reference>
<accession>A0ACB8RLR9</accession>
<proteinExistence type="predicted"/>
<sequence>MAEEPGDAVPAGQKSSWTQFIKSIASFSGDLSSMTAPPFILSPVSLTEFPAYWNERPELFAAIAQARNEEDRAVRVLKWFISTLKGQYTSRNESMGSEKKPLNPVLGELFYGVWPDKNSRGTSTLVVEQVSHHPPITAYHIANKAKGLSLQGHNAQKTTFSGGSIIVKQLGHAILTVDLPGGVKEEFLISLPKLRIDGLWYGSPYIELTENSYIQSSSGWLSTIEYKGRGYFSGKSHTFKATLTPPPGKHGGTSTFEGQWDTVSKNTRSGAVFTDVTSPKEEVTVRRAEDQDEWESRRLWGAVAKGIRDGDFETASREKSKIENDQRQRRRDEAAEGTTWKLKHFVHEDNDPIYERLGRFYKAVPPQEDVYVFQHNGPDLETDA</sequence>
<comment type="caution">
    <text evidence="1">The sequence shown here is derived from an EMBL/GenBank/DDBJ whole genome shotgun (WGS) entry which is preliminary data.</text>
</comment>
<organism evidence="1 2">
    <name type="scientific">Auriscalpium vulgare</name>
    <dbReference type="NCBI Taxonomy" id="40419"/>
    <lineage>
        <taxon>Eukaryota</taxon>
        <taxon>Fungi</taxon>
        <taxon>Dikarya</taxon>
        <taxon>Basidiomycota</taxon>
        <taxon>Agaricomycotina</taxon>
        <taxon>Agaricomycetes</taxon>
        <taxon>Russulales</taxon>
        <taxon>Auriscalpiaceae</taxon>
        <taxon>Auriscalpium</taxon>
    </lineage>
</organism>
<evidence type="ECO:0000313" key="1">
    <source>
        <dbReference type="EMBL" id="KAI0045189.1"/>
    </source>
</evidence>
<reference evidence="1" key="1">
    <citation type="submission" date="2021-02" db="EMBL/GenBank/DDBJ databases">
        <authorList>
            <consortium name="DOE Joint Genome Institute"/>
            <person name="Ahrendt S."/>
            <person name="Looney B.P."/>
            <person name="Miyauchi S."/>
            <person name="Morin E."/>
            <person name="Drula E."/>
            <person name="Courty P.E."/>
            <person name="Chicoki N."/>
            <person name="Fauchery L."/>
            <person name="Kohler A."/>
            <person name="Kuo A."/>
            <person name="Labutti K."/>
            <person name="Pangilinan J."/>
            <person name="Lipzen A."/>
            <person name="Riley R."/>
            <person name="Andreopoulos W."/>
            <person name="He G."/>
            <person name="Johnson J."/>
            <person name="Barry K.W."/>
            <person name="Grigoriev I.V."/>
            <person name="Nagy L."/>
            <person name="Hibbett D."/>
            <person name="Henrissat B."/>
            <person name="Matheny P.B."/>
            <person name="Labbe J."/>
            <person name="Martin F."/>
        </authorList>
    </citation>
    <scope>NUCLEOTIDE SEQUENCE</scope>
    <source>
        <strain evidence="1">FP105234-sp</strain>
    </source>
</reference>
<dbReference type="EMBL" id="MU275959">
    <property type="protein sequence ID" value="KAI0045189.1"/>
    <property type="molecule type" value="Genomic_DNA"/>
</dbReference>
<name>A0ACB8RLR9_9AGAM</name>
<dbReference type="Proteomes" id="UP000814033">
    <property type="component" value="Unassembled WGS sequence"/>
</dbReference>
<protein>
    <submittedName>
        <fullName evidence="1">Oxysterol-binding protein</fullName>
    </submittedName>
</protein>
<keyword evidence="2" id="KW-1185">Reference proteome</keyword>
<gene>
    <name evidence="1" type="ORF">FA95DRAFT_1583484</name>
</gene>
<evidence type="ECO:0000313" key="2">
    <source>
        <dbReference type="Proteomes" id="UP000814033"/>
    </source>
</evidence>